<dbReference type="Proteomes" id="UP000664169">
    <property type="component" value="Unassembled WGS sequence"/>
</dbReference>
<feature type="compositionally biased region" description="Polar residues" evidence="1">
    <location>
        <begin position="299"/>
        <end position="308"/>
    </location>
</feature>
<dbReference type="AlphaFoldDB" id="A0A8H3F800"/>
<feature type="compositionally biased region" description="Acidic residues" evidence="1">
    <location>
        <begin position="263"/>
        <end position="277"/>
    </location>
</feature>
<feature type="region of interest" description="Disordered" evidence="1">
    <location>
        <begin position="226"/>
        <end position="408"/>
    </location>
</feature>
<gene>
    <name evidence="2" type="ORF">GOMPHAMPRED_001891</name>
</gene>
<evidence type="ECO:0000313" key="3">
    <source>
        <dbReference type="Proteomes" id="UP000664169"/>
    </source>
</evidence>
<protein>
    <submittedName>
        <fullName evidence="2">Uncharacterized protein</fullName>
    </submittedName>
</protein>
<keyword evidence="3" id="KW-1185">Reference proteome</keyword>
<comment type="caution">
    <text evidence="2">The sequence shown here is derived from an EMBL/GenBank/DDBJ whole genome shotgun (WGS) entry which is preliminary data.</text>
</comment>
<accession>A0A8H3F800</accession>
<name>A0A8H3F800_9LECA</name>
<proteinExistence type="predicted"/>
<evidence type="ECO:0000313" key="2">
    <source>
        <dbReference type="EMBL" id="CAF9919831.1"/>
    </source>
</evidence>
<feature type="compositionally biased region" description="Low complexity" evidence="1">
    <location>
        <begin position="245"/>
        <end position="260"/>
    </location>
</feature>
<feature type="compositionally biased region" description="Basic and acidic residues" evidence="1">
    <location>
        <begin position="336"/>
        <end position="353"/>
    </location>
</feature>
<organism evidence="2 3">
    <name type="scientific">Gomphillus americanus</name>
    <dbReference type="NCBI Taxonomy" id="1940652"/>
    <lineage>
        <taxon>Eukaryota</taxon>
        <taxon>Fungi</taxon>
        <taxon>Dikarya</taxon>
        <taxon>Ascomycota</taxon>
        <taxon>Pezizomycotina</taxon>
        <taxon>Lecanoromycetes</taxon>
        <taxon>OSLEUM clade</taxon>
        <taxon>Ostropomycetidae</taxon>
        <taxon>Ostropales</taxon>
        <taxon>Graphidaceae</taxon>
        <taxon>Gomphilloideae</taxon>
        <taxon>Gomphillus</taxon>
    </lineage>
</organism>
<dbReference type="EMBL" id="CAJPDQ010000015">
    <property type="protein sequence ID" value="CAF9919831.1"/>
    <property type="molecule type" value="Genomic_DNA"/>
</dbReference>
<sequence length="408" mass="44880">MASQAPLPPPADYLGTTFGVSKDQLATVVRNNNIAKIVETCCPTRYLTWNNNGGLQLQGNGSNNKDEHVARSIVVAAYGEALAVKCDEKSGVFAQPPEVRYTPVSKSAWQRRNQFVREVNQHFTLLGVDERADAPAAMVGRRGAKRQQQQPIEQPLTTPRQYFRPLQQAFPGGPLLDCNPQSLQWGRNTYVQTEMRGLLANENLQGNDLHRAVRALHVRLREQYGQTQRAASARPPRLRQAPVASATQTQGGYGSQQQAQDGSIEESDHDDGVDLGGDDIWSASEAAPQFSHPIGSRAPSRSQATTTRRPQHPSPARVQGKHSSRPDSGRSTPYPLERDEQFDQRIKTEERQASESSYGSTVIASSVMRSQTPVTAQLGPSQLSARGGSQLKTPENAERCRQLRSKNK</sequence>
<feature type="compositionally biased region" description="Polar residues" evidence="1">
    <location>
        <begin position="354"/>
        <end position="384"/>
    </location>
</feature>
<reference evidence="2" key="1">
    <citation type="submission" date="2021-03" db="EMBL/GenBank/DDBJ databases">
        <authorList>
            <person name="Tagirdzhanova G."/>
        </authorList>
    </citation>
    <scope>NUCLEOTIDE SEQUENCE</scope>
</reference>
<evidence type="ECO:0000256" key="1">
    <source>
        <dbReference type="SAM" id="MobiDB-lite"/>
    </source>
</evidence>